<reference evidence="2" key="2">
    <citation type="submission" date="2021-04" db="EMBL/GenBank/DDBJ databases">
        <authorList>
            <person name="Gilroy R."/>
        </authorList>
    </citation>
    <scope>NUCLEOTIDE SEQUENCE</scope>
    <source>
        <strain evidence="2">CHK173-259</strain>
    </source>
</reference>
<dbReference type="SUPFAM" id="SSF47413">
    <property type="entry name" value="lambda repressor-like DNA-binding domains"/>
    <property type="match status" value="1"/>
</dbReference>
<evidence type="ECO:0000259" key="1">
    <source>
        <dbReference type="Pfam" id="PF01381"/>
    </source>
</evidence>
<sequence>MLGFCKNQKWLADTLGINKSQLSDILNGKCHGKKTTAYVKQICKVLNISEII</sequence>
<evidence type="ECO:0000313" key="2">
    <source>
        <dbReference type="EMBL" id="HIW72363.1"/>
    </source>
</evidence>
<dbReference type="Pfam" id="PF01381">
    <property type="entry name" value="HTH_3"/>
    <property type="match status" value="1"/>
</dbReference>
<organism evidence="2 3">
    <name type="scientific">Candidatus Levilactobacillus faecigallinarum</name>
    <dbReference type="NCBI Taxonomy" id="2838638"/>
    <lineage>
        <taxon>Bacteria</taxon>
        <taxon>Bacillati</taxon>
        <taxon>Bacillota</taxon>
        <taxon>Bacilli</taxon>
        <taxon>Lactobacillales</taxon>
        <taxon>Lactobacillaceae</taxon>
        <taxon>Levilactobacillus</taxon>
    </lineage>
</organism>
<dbReference type="InterPro" id="IPR001387">
    <property type="entry name" value="Cro/C1-type_HTH"/>
</dbReference>
<proteinExistence type="predicted"/>
<accession>A0A9D1QSQ6</accession>
<dbReference type="Gene3D" id="1.10.260.40">
    <property type="entry name" value="lambda repressor-like DNA-binding domains"/>
    <property type="match status" value="1"/>
</dbReference>
<protein>
    <submittedName>
        <fullName evidence="2">Helix-turn-helix transcriptional regulator</fullName>
    </submittedName>
</protein>
<gene>
    <name evidence="2" type="ORF">H9875_07020</name>
</gene>
<comment type="caution">
    <text evidence="2">The sequence shown here is derived from an EMBL/GenBank/DDBJ whole genome shotgun (WGS) entry which is preliminary data.</text>
</comment>
<feature type="domain" description="HTH cro/C1-type" evidence="1">
    <location>
        <begin position="8"/>
        <end position="49"/>
    </location>
</feature>
<dbReference type="CDD" id="cd00093">
    <property type="entry name" value="HTH_XRE"/>
    <property type="match status" value="1"/>
</dbReference>
<evidence type="ECO:0000313" key="3">
    <source>
        <dbReference type="Proteomes" id="UP000886822"/>
    </source>
</evidence>
<dbReference type="InterPro" id="IPR010982">
    <property type="entry name" value="Lambda_DNA-bd_dom_sf"/>
</dbReference>
<reference evidence="2" key="1">
    <citation type="journal article" date="2021" name="PeerJ">
        <title>Extensive microbial diversity within the chicken gut microbiome revealed by metagenomics and culture.</title>
        <authorList>
            <person name="Gilroy R."/>
            <person name="Ravi A."/>
            <person name="Getino M."/>
            <person name="Pursley I."/>
            <person name="Horton D.L."/>
            <person name="Alikhan N.F."/>
            <person name="Baker D."/>
            <person name="Gharbi K."/>
            <person name="Hall N."/>
            <person name="Watson M."/>
            <person name="Adriaenssens E.M."/>
            <person name="Foster-Nyarko E."/>
            <person name="Jarju S."/>
            <person name="Secka A."/>
            <person name="Antonio M."/>
            <person name="Oren A."/>
            <person name="Chaudhuri R.R."/>
            <person name="La Ragione R."/>
            <person name="Hildebrand F."/>
            <person name="Pallen M.J."/>
        </authorList>
    </citation>
    <scope>NUCLEOTIDE SEQUENCE</scope>
    <source>
        <strain evidence="2">CHK173-259</strain>
    </source>
</reference>
<dbReference type="EMBL" id="DXGJ01000053">
    <property type="protein sequence ID" value="HIW72363.1"/>
    <property type="molecule type" value="Genomic_DNA"/>
</dbReference>
<dbReference type="GO" id="GO:0003677">
    <property type="term" value="F:DNA binding"/>
    <property type="evidence" value="ECO:0007669"/>
    <property type="project" value="InterPro"/>
</dbReference>
<name>A0A9D1QSQ6_9LACO</name>
<dbReference type="AlphaFoldDB" id="A0A9D1QSQ6"/>
<dbReference type="Proteomes" id="UP000886822">
    <property type="component" value="Unassembled WGS sequence"/>
</dbReference>